<protein>
    <submittedName>
        <fullName evidence="1">Uncharacterized protein</fullName>
    </submittedName>
</protein>
<reference evidence="1" key="1">
    <citation type="journal article" date="2021" name="PeerJ">
        <title>Extensive microbial diversity within the chicken gut microbiome revealed by metagenomics and culture.</title>
        <authorList>
            <person name="Gilroy R."/>
            <person name="Ravi A."/>
            <person name="Getino M."/>
            <person name="Pursley I."/>
            <person name="Horton D.L."/>
            <person name="Alikhan N.F."/>
            <person name="Baker D."/>
            <person name="Gharbi K."/>
            <person name="Hall N."/>
            <person name="Watson M."/>
            <person name="Adriaenssens E.M."/>
            <person name="Foster-Nyarko E."/>
            <person name="Jarju S."/>
            <person name="Secka A."/>
            <person name="Antonio M."/>
            <person name="Oren A."/>
            <person name="Chaudhuri R.R."/>
            <person name="La Ragione R."/>
            <person name="Hildebrand F."/>
            <person name="Pallen M.J."/>
        </authorList>
    </citation>
    <scope>NUCLEOTIDE SEQUENCE</scope>
    <source>
        <strain evidence="1">CHK179-28034</strain>
    </source>
</reference>
<dbReference type="AlphaFoldDB" id="A0A9D2EKR2"/>
<evidence type="ECO:0000313" key="2">
    <source>
        <dbReference type="Proteomes" id="UP000824049"/>
    </source>
</evidence>
<evidence type="ECO:0000313" key="1">
    <source>
        <dbReference type="EMBL" id="HIZ39493.1"/>
    </source>
</evidence>
<organism evidence="1 2">
    <name type="scientific">Candidatus Anaerobutyricum stercoris</name>
    <dbReference type="NCBI Taxonomy" id="2838457"/>
    <lineage>
        <taxon>Bacteria</taxon>
        <taxon>Bacillati</taxon>
        <taxon>Bacillota</taxon>
        <taxon>Clostridia</taxon>
        <taxon>Lachnospirales</taxon>
        <taxon>Lachnospiraceae</taxon>
        <taxon>Anaerobutyricum</taxon>
    </lineage>
</organism>
<dbReference type="Proteomes" id="UP000824049">
    <property type="component" value="Unassembled WGS sequence"/>
</dbReference>
<comment type="caution">
    <text evidence="1">The sequence shown here is derived from an EMBL/GenBank/DDBJ whole genome shotgun (WGS) entry which is preliminary data.</text>
</comment>
<proteinExistence type="predicted"/>
<reference evidence="1" key="2">
    <citation type="submission" date="2021-04" db="EMBL/GenBank/DDBJ databases">
        <authorList>
            <person name="Gilroy R."/>
        </authorList>
    </citation>
    <scope>NUCLEOTIDE SEQUENCE</scope>
    <source>
        <strain evidence="1">CHK179-28034</strain>
    </source>
</reference>
<accession>A0A9D2EKR2</accession>
<name>A0A9D2EKR2_9FIRM</name>
<dbReference type="EMBL" id="DXBR01000055">
    <property type="protein sequence ID" value="HIZ39493.1"/>
    <property type="molecule type" value="Genomic_DNA"/>
</dbReference>
<sequence>MGKYYLNNFNGEINVMGICLWMLMKLLEKEYEKESEKCLKSNRALAGG</sequence>
<gene>
    <name evidence="1" type="ORF">H9968_06155</name>
</gene>